<accession>A0A9N9JF32</accession>
<gene>
    <name evidence="1" type="ORF">DERYTH_LOCUS19167</name>
</gene>
<protein>
    <submittedName>
        <fullName evidence="1">12638_t:CDS:1</fullName>
    </submittedName>
</protein>
<proteinExistence type="predicted"/>
<dbReference type="Proteomes" id="UP000789405">
    <property type="component" value="Unassembled WGS sequence"/>
</dbReference>
<name>A0A9N9JF32_9GLOM</name>
<dbReference type="AlphaFoldDB" id="A0A9N9JF32"/>
<dbReference type="EMBL" id="CAJVPY010020557">
    <property type="protein sequence ID" value="CAG8776093.1"/>
    <property type="molecule type" value="Genomic_DNA"/>
</dbReference>
<feature type="non-terminal residue" evidence="1">
    <location>
        <position position="1"/>
    </location>
</feature>
<evidence type="ECO:0000313" key="2">
    <source>
        <dbReference type="Proteomes" id="UP000789405"/>
    </source>
</evidence>
<sequence length="110" mass="12851">MKLFLLYLLIFFCGNAITRIYSSIFAYQIYIFLWCTVPGIIECRRPQITSLAKYEPPQYIVIAISTYCPHYNSKRLGCRIIYVISTLLRQLQRPQDTTQTSGILLELHPL</sequence>
<keyword evidence="2" id="KW-1185">Reference proteome</keyword>
<comment type="caution">
    <text evidence="1">The sequence shown here is derived from an EMBL/GenBank/DDBJ whole genome shotgun (WGS) entry which is preliminary data.</text>
</comment>
<organism evidence="1 2">
    <name type="scientific">Dentiscutata erythropus</name>
    <dbReference type="NCBI Taxonomy" id="1348616"/>
    <lineage>
        <taxon>Eukaryota</taxon>
        <taxon>Fungi</taxon>
        <taxon>Fungi incertae sedis</taxon>
        <taxon>Mucoromycota</taxon>
        <taxon>Glomeromycotina</taxon>
        <taxon>Glomeromycetes</taxon>
        <taxon>Diversisporales</taxon>
        <taxon>Gigasporaceae</taxon>
        <taxon>Dentiscutata</taxon>
    </lineage>
</organism>
<evidence type="ECO:0000313" key="1">
    <source>
        <dbReference type="EMBL" id="CAG8776093.1"/>
    </source>
</evidence>
<feature type="non-terminal residue" evidence="1">
    <location>
        <position position="110"/>
    </location>
</feature>
<reference evidence="1" key="1">
    <citation type="submission" date="2021-06" db="EMBL/GenBank/DDBJ databases">
        <authorList>
            <person name="Kallberg Y."/>
            <person name="Tangrot J."/>
            <person name="Rosling A."/>
        </authorList>
    </citation>
    <scope>NUCLEOTIDE SEQUENCE</scope>
    <source>
        <strain evidence="1">MA453B</strain>
    </source>
</reference>